<dbReference type="EMBL" id="MPIN01000009">
    <property type="protein sequence ID" value="OJH36859.1"/>
    <property type="molecule type" value="Genomic_DNA"/>
</dbReference>
<dbReference type="RefSeq" id="WP_071902012.1">
    <property type="nucleotide sequence ID" value="NZ_MPIN01000009.1"/>
</dbReference>
<feature type="compositionally biased region" description="Gly residues" evidence="1">
    <location>
        <begin position="164"/>
        <end position="178"/>
    </location>
</feature>
<dbReference type="STRING" id="83449.BON30_30630"/>
<dbReference type="OrthoDB" id="5382408at2"/>
<dbReference type="AlphaFoldDB" id="A0A1L9B3M1"/>
<evidence type="ECO:0000313" key="3">
    <source>
        <dbReference type="Proteomes" id="UP000182229"/>
    </source>
</evidence>
<organism evidence="2 3">
    <name type="scientific">Cystobacter ferrugineus</name>
    <dbReference type="NCBI Taxonomy" id="83449"/>
    <lineage>
        <taxon>Bacteria</taxon>
        <taxon>Pseudomonadati</taxon>
        <taxon>Myxococcota</taxon>
        <taxon>Myxococcia</taxon>
        <taxon>Myxococcales</taxon>
        <taxon>Cystobacterineae</taxon>
        <taxon>Archangiaceae</taxon>
        <taxon>Cystobacter</taxon>
    </lineage>
</organism>
<evidence type="ECO:0000256" key="1">
    <source>
        <dbReference type="SAM" id="MobiDB-lite"/>
    </source>
</evidence>
<accession>A0A1L9B3M1</accession>
<evidence type="ECO:0000313" key="2">
    <source>
        <dbReference type="EMBL" id="OJH36859.1"/>
    </source>
</evidence>
<keyword evidence="3" id="KW-1185">Reference proteome</keyword>
<evidence type="ECO:0008006" key="4">
    <source>
        <dbReference type="Google" id="ProtNLM"/>
    </source>
</evidence>
<dbReference type="PROSITE" id="PS51257">
    <property type="entry name" value="PROKAR_LIPOPROTEIN"/>
    <property type="match status" value="1"/>
</dbReference>
<proteinExistence type="predicted"/>
<reference evidence="2 3" key="2">
    <citation type="submission" date="2016-12" db="EMBL/GenBank/DDBJ databases">
        <title>Draft Genome Sequence of Cystobacter ferrugineus Strain Cbfe23.</title>
        <authorList>
            <person name="Akbar S."/>
            <person name="Dowd S.E."/>
            <person name="Stevens D.C."/>
        </authorList>
    </citation>
    <scope>NUCLEOTIDE SEQUENCE [LARGE SCALE GENOMIC DNA]</scope>
    <source>
        <strain evidence="2 3">Cbfe23</strain>
    </source>
</reference>
<gene>
    <name evidence="2" type="ORF">BON30_30630</name>
</gene>
<dbReference type="Proteomes" id="UP000182229">
    <property type="component" value="Unassembled WGS sequence"/>
</dbReference>
<reference evidence="3" key="1">
    <citation type="submission" date="2016-11" db="EMBL/GenBank/DDBJ databases">
        <authorList>
            <person name="Shukria A."/>
            <person name="Stevens D.C."/>
        </authorList>
    </citation>
    <scope>NUCLEOTIDE SEQUENCE [LARGE SCALE GENOMIC DNA]</scope>
    <source>
        <strain evidence="3">Cbfe23</strain>
    </source>
</reference>
<sequence length="178" mass="17772">MKHIRLSILGLGAALASGCTIEAPDFTGKSCGAAADCPAPLTCVAARPGAGRTCELLRGPGIAEPPGGLVPTWCNDIQPVMVAGCVAGCHGASGIGPKGFRLDVYEGDGGVLGARDMAARIKARAVTERNMPPPGSTDFSEEQRALLDRWVTGGAPLCGDEGTADGGTPDGGSRDGGA</sequence>
<name>A0A1L9B3M1_9BACT</name>
<protein>
    <recommendedName>
        <fullName evidence="4">Cytochrome C Planctomycete-type domain-containing protein</fullName>
    </recommendedName>
</protein>
<feature type="region of interest" description="Disordered" evidence="1">
    <location>
        <begin position="152"/>
        <end position="178"/>
    </location>
</feature>
<comment type="caution">
    <text evidence="2">The sequence shown here is derived from an EMBL/GenBank/DDBJ whole genome shotgun (WGS) entry which is preliminary data.</text>
</comment>